<dbReference type="EMBL" id="JAIWYP010000015">
    <property type="protein sequence ID" value="KAH3700589.1"/>
    <property type="molecule type" value="Genomic_DNA"/>
</dbReference>
<comment type="caution">
    <text evidence="1">The sequence shown here is derived from an EMBL/GenBank/DDBJ whole genome shotgun (WGS) entry which is preliminary data.</text>
</comment>
<evidence type="ECO:0000313" key="1">
    <source>
        <dbReference type="EMBL" id="KAH3700589.1"/>
    </source>
</evidence>
<gene>
    <name evidence="1" type="ORF">DPMN_075568</name>
</gene>
<sequence>MEVDVTEAAVATVVVESSEEDRVEAAAVERGKQTGSIDDRAFKVNITPGGIERQKGGCGCYLHYCDDLGVLGVRVGLQRVDRDGVLCWEGVGYCR</sequence>
<reference evidence="1" key="1">
    <citation type="journal article" date="2019" name="bioRxiv">
        <title>The Genome of the Zebra Mussel, Dreissena polymorpha: A Resource for Invasive Species Research.</title>
        <authorList>
            <person name="McCartney M.A."/>
            <person name="Auch B."/>
            <person name="Kono T."/>
            <person name="Mallez S."/>
            <person name="Zhang Y."/>
            <person name="Obille A."/>
            <person name="Becker A."/>
            <person name="Abrahante J.E."/>
            <person name="Garbe J."/>
            <person name="Badalamenti J.P."/>
            <person name="Herman A."/>
            <person name="Mangelson H."/>
            <person name="Liachko I."/>
            <person name="Sullivan S."/>
            <person name="Sone E.D."/>
            <person name="Koren S."/>
            <person name="Silverstein K.A.T."/>
            <person name="Beckman K.B."/>
            <person name="Gohl D.M."/>
        </authorList>
    </citation>
    <scope>NUCLEOTIDE SEQUENCE</scope>
    <source>
        <strain evidence="1">Duluth1</strain>
        <tissue evidence="1">Whole animal</tissue>
    </source>
</reference>
<protein>
    <submittedName>
        <fullName evidence="1">Uncharacterized protein</fullName>
    </submittedName>
</protein>
<reference evidence="1" key="2">
    <citation type="submission" date="2020-11" db="EMBL/GenBank/DDBJ databases">
        <authorList>
            <person name="McCartney M.A."/>
            <person name="Auch B."/>
            <person name="Kono T."/>
            <person name="Mallez S."/>
            <person name="Becker A."/>
            <person name="Gohl D.M."/>
            <person name="Silverstein K.A.T."/>
            <person name="Koren S."/>
            <person name="Bechman K.B."/>
            <person name="Herman A."/>
            <person name="Abrahante J.E."/>
            <person name="Garbe J."/>
        </authorList>
    </citation>
    <scope>NUCLEOTIDE SEQUENCE</scope>
    <source>
        <strain evidence="1">Duluth1</strain>
        <tissue evidence="1">Whole animal</tissue>
    </source>
</reference>
<accession>A0A9D3YH93</accession>
<name>A0A9D3YH93_DREPO</name>
<dbReference type="AlphaFoldDB" id="A0A9D3YH93"/>
<dbReference type="Proteomes" id="UP000828390">
    <property type="component" value="Unassembled WGS sequence"/>
</dbReference>
<organism evidence="1 2">
    <name type="scientific">Dreissena polymorpha</name>
    <name type="common">Zebra mussel</name>
    <name type="synonym">Mytilus polymorpha</name>
    <dbReference type="NCBI Taxonomy" id="45954"/>
    <lineage>
        <taxon>Eukaryota</taxon>
        <taxon>Metazoa</taxon>
        <taxon>Spiralia</taxon>
        <taxon>Lophotrochozoa</taxon>
        <taxon>Mollusca</taxon>
        <taxon>Bivalvia</taxon>
        <taxon>Autobranchia</taxon>
        <taxon>Heteroconchia</taxon>
        <taxon>Euheterodonta</taxon>
        <taxon>Imparidentia</taxon>
        <taxon>Neoheterodontei</taxon>
        <taxon>Myida</taxon>
        <taxon>Dreissenoidea</taxon>
        <taxon>Dreissenidae</taxon>
        <taxon>Dreissena</taxon>
    </lineage>
</organism>
<proteinExistence type="predicted"/>
<evidence type="ECO:0000313" key="2">
    <source>
        <dbReference type="Proteomes" id="UP000828390"/>
    </source>
</evidence>
<keyword evidence="2" id="KW-1185">Reference proteome</keyword>